<evidence type="ECO:0000313" key="10">
    <source>
        <dbReference type="EMBL" id="ABM62444.1"/>
    </source>
</evidence>
<dbReference type="Proteomes" id="UP000000647">
    <property type="component" value="Chromosome"/>
</dbReference>
<feature type="domain" description="CMP/dCMP-type deaminase" evidence="9">
    <location>
        <begin position="1"/>
        <end position="120"/>
    </location>
</feature>
<evidence type="ECO:0000256" key="5">
    <source>
        <dbReference type="ARBA" id="ARBA00022801"/>
    </source>
</evidence>
<comment type="function">
    <text evidence="8">Catalyzes the deamination of adenosine to inosine at the wobble position 34 of tRNA(Arg2).</text>
</comment>
<keyword evidence="4 8" id="KW-0479">Metal-binding</keyword>
<dbReference type="OrthoDB" id="9802676at2"/>
<evidence type="ECO:0000259" key="9">
    <source>
        <dbReference type="PROSITE" id="PS51747"/>
    </source>
</evidence>
<dbReference type="AlphaFoldDB" id="A1WXN2"/>
<keyword evidence="3 8" id="KW-0819">tRNA processing</keyword>
<comment type="catalytic activity">
    <reaction evidence="7 8">
        <text>adenosine(34) in tRNA + H2O + H(+) = inosine(34) in tRNA + NH4(+)</text>
        <dbReference type="Rhea" id="RHEA:43168"/>
        <dbReference type="Rhea" id="RHEA-COMP:10373"/>
        <dbReference type="Rhea" id="RHEA-COMP:10374"/>
        <dbReference type="ChEBI" id="CHEBI:15377"/>
        <dbReference type="ChEBI" id="CHEBI:15378"/>
        <dbReference type="ChEBI" id="CHEBI:28938"/>
        <dbReference type="ChEBI" id="CHEBI:74411"/>
        <dbReference type="ChEBI" id="CHEBI:82852"/>
        <dbReference type="EC" id="3.5.4.33"/>
    </reaction>
</comment>
<name>A1WXN2_HALHL</name>
<evidence type="ECO:0000256" key="1">
    <source>
        <dbReference type="ARBA" id="ARBA00010669"/>
    </source>
</evidence>
<dbReference type="STRING" id="349124.Hhal_1680"/>
<dbReference type="NCBIfam" id="NF008113">
    <property type="entry name" value="PRK10860.1"/>
    <property type="match status" value="1"/>
</dbReference>
<dbReference type="InterPro" id="IPR028883">
    <property type="entry name" value="tRNA_aden_deaminase"/>
</dbReference>
<comment type="cofactor">
    <cofactor evidence="8">
        <name>Zn(2+)</name>
        <dbReference type="ChEBI" id="CHEBI:29105"/>
    </cofactor>
    <text evidence="8">Binds 1 zinc ion per subunit.</text>
</comment>
<dbReference type="PROSITE" id="PS51747">
    <property type="entry name" value="CYT_DCMP_DEAMINASES_2"/>
    <property type="match status" value="1"/>
</dbReference>
<evidence type="ECO:0000256" key="8">
    <source>
        <dbReference type="HAMAP-Rule" id="MF_00972"/>
    </source>
</evidence>
<dbReference type="PROSITE" id="PS00903">
    <property type="entry name" value="CYT_DCMP_DEAMINASES_1"/>
    <property type="match status" value="1"/>
</dbReference>
<dbReference type="PANTHER" id="PTHR11079:SF202">
    <property type="entry name" value="TRNA-SPECIFIC ADENOSINE DEAMINASE"/>
    <property type="match status" value="1"/>
</dbReference>
<dbReference type="GO" id="GO:0052717">
    <property type="term" value="F:tRNA-specific adenosine-34 deaminase activity"/>
    <property type="evidence" value="ECO:0007669"/>
    <property type="project" value="UniProtKB-UniRule"/>
</dbReference>
<reference evidence="11" key="1">
    <citation type="submission" date="2006-12" db="EMBL/GenBank/DDBJ databases">
        <title>Complete sequence of Halorhodospira halophila SL1.</title>
        <authorList>
            <consortium name="US DOE Joint Genome Institute"/>
            <person name="Copeland A."/>
            <person name="Lucas S."/>
            <person name="Lapidus A."/>
            <person name="Barry K."/>
            <person name="Detter J.C."/>
            <person name="Glavina del Rio T."/>
            <person name="Hammon N."/>
            <person name="Israni S."/>
            <person name="Dalin E."/>
            <person name="Tice H."/>
            <person name="Pitluck S."/>
            <person name="Saunders E."/>
            <person name="Brettin T."/>
            <person name="Bruce D."/>
            <person name="Han C."/>
            <person name="Tapia R."/>
            <person name="Schmutz J."/>
            <person name="Larimer F."/>
            <person name="Land M."/>
            <person name="Hauser L."/>
            <person name="Kyrpides N."/>
            <person name="Mikhailova N."/>
            <person name="Hoff W."/>
            <person name="Richardson P."/>
        </authorList>
    </citation>
    <scope>NUCLEOTIDE SEQUENCE [LARGE SCALE GENOMIC DNA]</scope>
    <source>
        <strain evidence="11">DSM 244 / SL1</strain>
    </source>
</reference>
<feature type="binding site" evidence="8">
    <location>
        <position position="46"/>
    </location>
    <ligand>
        <name>Zn(2+)</name>
        <dbReference type="ChEBI" id="CHEBI:29105"/>
        <note>catalytic</note>
    </ligand>
</feature>
<comment type="similarity">
    <text evidence="1">Belongs to the cytidine and deoxycytidylate deaminase family. ADAT2 subfamily.</text>
</comment>
<evidence type="ECO:0000256" key="7">
    <source>
        <dbReference type="ARBA" id="ARBA00048045"/>
    </source>
</evidence>
<dbReference type="HAMAP" id="MF_00972">
    <property type="entry name" value="tRNA_aden_deaminase"/>
    <property type="match status" value="1"/>
</dbReference>
<evidence type="ECO:0000256" key="4">
    <source>
        <dbReference type="ARBA" id="ARBA00022723"/>
    </source>
</evidence>
<keyword evidence="11" id="KW-1185">Reference proteome</keyword>
<dbReference type="HOGENOM" id="CLU_025810_3_2_6"/>
<accession>A1WXN2</accession>
<gene>
    <name evidence="8" type="primary">tadA</name>
    <name evidence="10" type="ordered locus">Hhal_1680</name>
</gene>
<evidence type="ECO:0000256" key="6">
    <source>
        <dbReference type="ARBA" id="ARBA00022833"/>
    </source>
</evidence>
<protein>
    <recommendedName>
        <fullName evidence="8">tRNA-specific adenosine deaminase</fullName>
        <ecNumber evidence="8">3.5.4.33</ecNumber>
    </recommendedName>
</protein>
<dbReference type="InterPro" id="IPR016193">
    <property type="entry name" value="Cytidine_deaminase-like"/>
</dbReference>
<dbReference type="KEGG" id="hha:Hhal_1680"/>
<dbReference type="EMBL" id="CP000544">
    <property type="protein sequence ID" value="ABM62444.1"/>
    <property type="molecule type" value="Genomic_DNA"/>
</dbReference>
<dbReference type="EC" id="3.5.4.33" evidence="8"/>
<dbReference type="GO" id="GO:0008270">
    <property type="term" value="F:zinc ion binding"/>
    <property type="evidence" value="ECO:0007669"/>
    <property type="project" value="UniProtKB-UniRule"/>
</dbReference>
<keyword evidence="5 8" id="KW-0378">Hydrolase</keyword>
<dbReference type="eggNOG" id="COG0590">
    <property type="taxonomic scope" value="Bacteria"/>
</dbReference>
<dbReference type="Gene3D" id="3.40.140.10">
    <property type="entry name" value="Cytidine Deaminase, domain 2"/>
    <property type="match status" value="1"/>
</dbReference>
<feature type="active site" description="Proton donor" evidence="8">
    <location>
        <position position="48"/>
    </location>
</feature>
<dbReference type="InterPro" id="IPR002125">
    <property type="entry name" value="CMP_dCMP_dom"/>
</dbReference>
<dbReference type="CDD" id="cd01285">
    <property type="entry name" value="nucleoside_deaminase"/>
    <property type="match status" value="1"/>
</dbReference>
<evidence type="ECO:0000256" key="2">
    <source>
        <dbReference type="ARBA" id="ARBA00011738"/>
    </source>
</evidence>
<evidence type="ECO:0000256" key="3">
    <source>
        <dbReference type="ARBA" id="ARBA00022694"/>
    </source>
</evidence>
<dbReference type="GO" id="GO:0002100">
    <property type="term" value="P:tRNA wobble adenosine to inosine editing"/>
    <property type="evidence" value="ECO:0007669"/>
    <property type="project" value="UniProtKB-UniRule"/>
</dbReference>
<organism evidence="10 11">
    <name type="scientific">Halorhodospira halophila (strain DSM 244 / SL1)</name>
    <name type="common">Ectothiorhodospira halophila (strain DSM 244 / SL1)</name>
    <dbReference type="NCBI Taxonomy" id="349124"/>
    <lineage>
        <taxon>Bacteria</taxon>
        <taxon>Pseudomonadati</taxon>
        <taxon>Pseudomonadota</taxon>
        <taxon>Gammaproteobacteria</taxon>
        <taxon>Chromatiales</taxon>
        <taxon>Ectothiorhodospiraceae</taxon>
        <taxon>Halorhodospira</taxon>
    </lineage>
</organism>
<dbReference type="Pfam" id="PF14437">
    <property type="entry name" value="MafB19-deam"/>
    <property type="match status" value="1"/>
</dbReference>
<dbReference type="SUPFAM" id="SSF53927">
    <property type="entry name" value="Cytidine deaminase-like"/>
    <property type="match status" value="1"/>
</dbReference>
<evidence type="ECO:0000313" key="11">
    <source>
        <dbReference type="Proteomes" id="UP000000647"/>
    </source>
</evidence>
<feature type="binding site" evidence="8">
    <location>
        <position position="76"/>
    </location>
    <ligand>
        <name>Zn(2+)</name>
        <dbReference type="ChEBI" id="CHEBI:29105"/>
        <note>catalytic</note>
    </ligand>
</feature>
<dbReference type="InterPro" id="IPR016192">
    <property type="entry name" value="APOBEC/CMP_deaminase_Zn-bd"/>
</dbReference>
<sequence>MARALELARYAADQGEVPVGAVVVRDGVLLGEGRNQPIVSRDPTAHAEINALRAAGQAAGAYRLPGATLYVTLEPCFMCAGALIHARIERLVYGAADPKTGACGGQFDLLGLPGHNHRVEVTAGVSGEAAAGLLREFFRARR</sequence>
<dbReference type="InterPro" id="IPR058535">
    <property type="entry name" value="MafB19-deam"/>
</dbReference>
<keyword evidence="6 8" id="KW-0862">Zinc</keyword>
<feature type="binding site" evidence="8">
    <location>
        <position position="79"/>
    </location>
    <ligand>
        <name>Zn(2+)</name>
        <dbReference type="ChEBI" id="CHEBI:29105"/>
        <note>catalytic</note>
    </ligand>
</feature>
<proteinExistence type="inferred from homology"/>
<dbReference type="PANTHER" id="PTHR11079">
    <property type="entry name" value="CYTOSINE DEAMINASE FAMILY MEMBER"/>
    <property type="match status" value="1"/>
</dbReference>
<comment type="subunit">
    <text evidence="2 8">Homodimer.</text>
</comment>
<reference evidence="10 11" key="2">
    <citation type="journal article" date="2013" name="Stand. Genomic Sci.">
        <title>Complete genome sequence of Halorhodospira halophila SL1.</title>
        <authorList>
            <person name="Challacombe J.F."/>
            <person name="Majid S."/>
            <person name="Deole R."/>
            <person name="Brettin T.S."/>
            <person name="Bruce D."/>
            <person name="Delano S.F."/>
            <person name="Detter J.C."/>
            <person name="Gleasner C.D."/>
            <person name="Han C.S."/>
            <person name="Misra M."/>
            <person name="Reitenga K.G."/>
            <person name="Mikhailova N."/>
            <person name="Woyke T."/>
            <person name="Pitluck S."/>
            <person name="Nolan M."/>
            <person name="Land M.L."/>
            <person name="Saunders E."/>
            <person name="Tapia R."/>
            <person name="Lapidus A."/>
            <person name="Ivanova N."/>
            <person name="Hoff W.D."/>
        </authorList>
    </citation>
    <scope>NUCLEOTIDE SEQUENCE [LARGE SCALE GENOMIC DNA]</scope>
    <source>
        <strain evidence="11">DSM 244 / SL1</strain>
    </source>
</reference>